<dbReference type="GO" id="GO:0005737">
    <property type="term" value="C:cytoplasm"/>
    <property type="evidence" value="ECO:0007669"/>
    <property type="project" value="TreeGrafter"/>
</dbReference>
<reference evidence="2 3" key="1">
    <citation type="submission" date="2015-11" db="EMBL/GenBank/DDBJ databases">
        <title>Genomic analysis of 38 Legionella species identifies large and diverse effector repertoires.</title>
        <authorList>
            <person name="Burstein D."/>
            <person name="Amaro F."/>
            <person name="Zusman T."/>
            <person name="Lifshitz Z."/>
            <person name="Cohen O."/>
            <person name="Gilbert J.A."/>
            <person name="Pupko T."/>
            <person name="Shuman H.A."/>
            <person name="Segal G."/>
        </authorList>
    </citation>
    <scope>NUCLEOTIDE SEQUENCE [LARGE SCALE GENOMIC DNA]</scope>
    <source>
        <strain evidence="2 3">WIGA</strain>
    </source>
</reference>
<dbReference type="Gene3D" id="3.40.50.720">
    <property type="entry name" value="NAD(P)-binding Rossmann-like Domain"/>
    <property type="match status" value="1"/>
</dbReference>
<dbReference type="PANTHER" id="PTHR48079">
    <property type="entry name" value="PROTEIN YEEZ"/>
    <property type="match status" value="1"/>
</dbReference>
<sequence>MKILVTGASGHIGNNLIPELIRKQYAVRILVRSELPKYLTHFPLEVCQGDILHPESLYHATRDIDTVFHLAAKIAITNREAEEVRKTNIQGTQNVVSACLKNQVKKLIHFSSIHTLIQSHQKSNTAHILNENSPLVLESVNIYDQSKAHAEKIVLDSCEQGLNAVVVNPTGVIGPNDYKLSLMGTAIIKIYKGYNPVLVRGGFNFVDVRDVVQGALTAAEKGKSGERYILGGHDISMHHLVRLMSTVRQKKMTRLFLPPNMLYFAVPLMEFFSKITNTEPLFTKYAIETLMYPPTVDCTKAEKELGYKKTKIETTIHDTLHWFSLSGKIKL</sequence>
<dbReference type="Pfam" id="PF01370">
    <property type="entry name" value="Epimerase"/>
    <property type="match status" value="1"/>
</dbReference>
<gene>
    <name evidence="2" type="ORF">Lboz_2928</name>
</gene>
<name>A0A0W0RJY1_LEGBO</name>
<dbReference type="GO" id="GO:0004029">
    <property type="term" value="F:aldehyde dehydrogenase (NAD+) activity"/>
    <property type="evidence" value="ECO:0007669"/>
    <property type="project" value="TreeGrafter"/>
</dbReference>
<dbReference type="Proteomes" id="UP000054695">
    <property type="component" value="Unassembled WGS sequence"/>
</dbReference>
<accession>A0A0W0RJY1</accession>
<dbReference type="OrthoDB" id="9801785at2"/>
<feature type="domain" description="NAD-dependent epimerase/dehydratase" evidence="1">
    <location>
        <begin position="3"/>
        <end position="231"/>
    </location>
</feature>
<keyword evidence="2" id="KW-0413">Isomerase</keyword>
<dbReference type="EMBL" id="LNXU01000032">
    <property type="protein sequence ID" value="KTC71351.1"/>
    <property type="molecule type" value="Genomic_DNA"/>
</dbReference>
<dbReference type="STRING" id="447.Lboz_2928"/>
<comment type="caution">
    <text evidence="2">The sequence shown here is derived from an EMBL/GenBank/DDBJ whole genome shotgun (WGS) entry which is preliminary data.</text>
</comment>
<evidence type="ECO:0000259" key="1">
    <source>
        <dbReference type="Pfam" id="PF01370"/>
    </source>
</evidence>
<dbReference type="InterPro" id="IPR036291">
    <property type="entry name" value="NAD(P)-bd_dom_sf"/>
</dbReference>
<evidence type="ECO:0000313" key="3">
    <source>
        <dbReference type="Proteomes" id="UP000054695"/>
    </source>
</evidence>
<dbReference type="GO" id="GO:0016853">
    <property type="term" value="F:isomerase activity"/>
    <property type="evidence" value="ECO:0007669"/>
    <property type="project" value="UniProtKB-KW"/>
</dbReference>
<dbReference type="SUPFAM" id="SSF51735">
    <property type="entry name" value="NAD(P)-binding Rossmann-fold domains"/>
    <property type="match status" value="1"/>
</dbReference>
<dbReference type="InterPro" id="IPR051783">
    <property type="entry name" value="NAD(P)-dependent_oxidoreduct"/>
</dbReference>
<evidence type="ECO:0000313" key="2">
    <source>
        <dbReference type="EMBL" id="KTC71351.1"/>
    </source>
</evidence>
<dbReference type="AlphaFoldDB" id="A0A0W0RJY1"/>
<keyword evidence="3" id="KW-1185">Reference proteome</keyword>
<dbReference type="PATRIC" id="fig|447.4.peg.3124"/>
<proteinExistence type="predicted"/>
<dbReference type="PANTHER" id="PTHR48079:SF6">
    <property type="entry name" value="NAD(P)-BINDING DOMAIN-CONTAINING PROTEIN-RELATED"/>
    <property type="match status" value="1"/>
</dbReference>
<organism evidence="2 3">
    <name type="scientific">Legionella bozemanae</name>
    <name type="common">Fluoribacter bozemanae</name>
    <dbReference type="NCBI Taxonomy" id="447"/>
    <lineage>
        <taxon>Bacteria</taxon>
        <taxon>Pseudomonadati</taxon>
        <taxon>Pseudomonadota</taxon>
        <taxon>Gammaproteobacteria</taxon>
        <taxon>Legionellales</taxon>
        <taxon>Legionellaceae</taxon>
        <taxon>Legionella</taxon>
    </lineage>
</organism>
<protein>
    <submittedName>
        <fullName evidence="2">3-beta-hydroxysteroid dehydrogenase/isomerase</fullName>
    </submittedName>
</protein>
<dbReference type="RefSeq" id="WP_058460502.1">
    <property type="nucleotide sequence ID" value="NZ_CAAAIY010000011.1"/>
</dbReference>
<dbReference type="InterPro" id="IPR001509">
    <property type="entry name" value="Epimerase_deHydtase"/>
</dbReference>